<dbReference type="RefSeq" id="XP_064766623.1">
    <property type="nucleotide sequence ID" value="XM_064913348.1"/>
</dbReference>
<evidence type="ECO:0000256" key="5">
    <source>
        <dbReference type="SAM" id="MobiDB-lite"/>
    </source>
</evidence>
<gene>
    <name evidence="8" type="ORF">BZA70DRAFT_282850</name>
</gene>
<keyword evidence="9" id="KW-1185">Reference proteome</keyword>
<feature type="transmembrane region" description="Helical" evidence="6">
    <location>
        <begin position="197"/>
        <end position="218"/>
    </location>
</feature>
<feature type="transmembrane region" description="Helical" evidence="6">
    <location>
        <begin position="504"/>
        <end position="529"/>
    </location>
</feature>
<feature type="transmembrane region" description="Helical" evidence="6">
    <location>
        <begin position="442"/>
        <end position="467"/>
    </location>
</feature>
<keyword evidence="4 6" id="KW-0472">Membrane</keyword>
<dbReference type="InterPro" id="IPR036259">
    <property type="entry name" value="MFS_trans_sf"/>
</dbReference>
<dbReference type="Proteomes" id="UP001498771">
    <property type="component" value="Unassembled WGS sequence"/>
</dbReference>
<feature type="transmembrane region" description="Helical" evidence="6">
    <location>
        <begin position="107"/>
        <end position="130"/>
    </location>
</feature>
<feature type="transmembrane region" description="Helical" evidence="6">
    <location>
        <begin position="473"/>
        <end position="492"/>
    </location>
</feature>
<dbReference type="SUPFAM" id="SSF103473">
    <property type="entry name" value="MFS general substrate transporter"/>
    <property type="match status" value="1"/>
</dbReference>
<evidence type="ECO:0000313" key="9">
    <source>
        <dbReference type="Proteomes" id="UP001498771"/>
    </source>
</evidence>
<feature type="transmembrane region" description="Helical" evidence="6">
    <location>
        <begin position="371"/>
        <end position="390"/>
    </location>
</feature>
<comment type="caution">
    <text evidence="8">The sequence shown here is derived from an EMBL/GenBank/DDBJ whole genome shotgun (WGS) entry which is preliminary data.</text>
</comment>
<feature type="transmembrane region" description="Helical" evidence="6">
    <location>
        <begin position="224"/>
        <end position="246"/>
    </location>
</feature>
<evidence type="ECO:0000256" key="4">
    <source>
        <dbReference type="ARBA" id="ARBA00023136"/>
    </source>
</evidence>
<feature type="transmembrane region" description="Helical" evidence="6">
    <location>
        <begin position="71"/>
        <end position="101"/>
    </location>
</feature>
<keyword evidence="2 6" id="KW-0812">Transmembrane</keyword>
<feature type="transmembrane region" description="Helical" evidence="6">
    <location>
        <begin position="410"/>
        <end position="430"/>
    </location>
</feature>
<name>A0ABR1F171_9ASCO</name>
<feature type="domain" description="Major facilitator superfamily (MFS) profile" evidence="7">
    <location>
        <begin position="72"/>
        <end position="549"/>
    </location>
</feature>
<feature type="region of interest" description="Disordered" evidence="5">
    <location>
        <begin position="272"/>
        <end position="296"/>
    </location>
</feature>
<evidence type="ECO:0000313" key="8">
    <source>
        <dbReference type="EMBL" id="KAK7203590.1"/>
    </source>
</evidence>
<dbReference type="EMBL" id="JBBJBU010000011">
    <property type="protein sequence ID" value="KAK7203590.1"/>
    <property type="molecule type" value="Genomic_DNA"/>
</dbReference>
<keyword evidence="3 6" id="KW-1133">Transmembrane helix</keyword>
<dbReference type="PANTHER" id="PTHR23502">
    <property type="entry name" value="MAJOR FACILITATOR SUPERFAMILY"/>
    <property type="match status" value="1"/>
</dbReference>
<dbReference type="PANTHER" id="PTHR23502:SF29">
    <property type="entry name" value="TRANSPORTER, PUTATIVE (AFU_ORTHOLOGUE AFUA_6G06680)-RELATED"/>
    <property type="match status" value="1"/>
</dbReference>
<dbReference type="Gene3D" id="1.20.1250.20">
    <property type="entry name" value="MFS general substrate transporter like domains"/>
    <property type="match status" value="1"/>
</dbReference>
<protein>
    <submittedName>
        <fullName evidence="8">Major facilitator superfamily domain-containing protein</fullName>
    </submittedName>
</protein>
<evidence type="ECO:0000256" key="6">
    <source>
        <dbReference type="SAM" id="Phobius"/>
    </source>
</evidence>
<dbReference type="InterPro" id="IPR011701">
    <property type="entry name" value="MFS"/>
</dbReference>
<accession>A0ABR1F171</accession>
<dbReference type="Pfam" id="PF07690">
    <property type="entry name" value="MFS_1"/>
    <property type="match status" value="1"/>
</dbReference>
<feature type="compositionally biased region" description="Basic and acidic residues" evidence="5">
    <location>
        <begin position="287"/>
        <end position="296"/>
    </location>
</feature>
<evidence type="ECO:0000256" key="2">
    <source>
        <dbReference type="ARBA" id="ARBA00022692"/>
    </source>
</evidence>
<feature type="transmembrane region" description="Helical" evidence="6">
    <location>
        <begin position="167"/>
        <end position="190"/>
    </location>
</feature>
<reference evidence="8 9" key="1">
    <citation type="submission" date="2024-03" db="EMBL/GenBank/DDBJ databases">
        <title>Genome-scale model development and genomic sequencing of the oleaginous clade Lipomyces.</title>
        <authorList>
            <consortium name="Lawrence Berkeley National Laboratory"/>
            <person name="Czajka J.J."/>
            <person name="Han Y."/>
            <person name="Kim J."/>
            <person name="Mondo S.J."/>
            <person name="Hofstad B.A."/>
            <person name="Robles A."/>
            <person name="Haridas S."/>
            <person name="Riley R."/>
            <person name="LaButti K."/>
            <person name="Pangilinan J."/>
            <person name="Andreopoulos W."/>
            <person name="Lipzen A."/>
            <person name="Yan J."/>
            <person name="Wang M."/>
            <person name="Ng V."/>
            <person name="Grigoriev I.V."/>
            <person name="Spatafora J.W."/>
            <person name="Magnuson J.K."/>
            <person name="Baker S.E."/>
            <person name="Pomraning K.R."/>
        </authorList>
    </citation>
    <scope>NUCLEOTIDE SEQUENCE [LARGE SCALE GENOMIC DNA]</scope>
    <source>
        <strain evidence="8 9">Phaff 52-87</strain>
    </source>
</reference>
<evidence type="ECO:0000256" key="3">
    <source>
        <dbReference type="ARBA" id="ARBA00022989"/>
    </source>
</evidence>
<dbReference type="GeneID" id="90038860"/>
<evidence type="ECO:0000259" key="7">
    <source>
        <dbReference type="PROSITE" id="PS50850"/>
    </source>
</evidence>
<comment type="subcellular location">
    <subcellularLocation>
        <location evidence="1">Membrane</location>
        <topology evidence="1">Multi-pass membrane protein</topology>
    </subcellularLocation>
</comment>
<dbReference type="PROSITE" id="PS50850">
    <property type="entry name" value="MFS"/>
    <property type="match status" value="1"/>
</dbReference>
<feature type="transmembrane region" description="Helical" evidence="6">
    <location>
        <begin position="137"/>
        <end position="155"/>
    </location>
</feature>
<evidence type="ECO:0000256" key="1">
    <source>
        <dbReference type="ARBA" id="ARBA00004141"/>
    </source>
</evidence>
<proteinExistence type="predicted"/>
<organism evidence="8 9">
    <name type="scientific">Myxozyma melibiosi</name>
    <dbReference type="NCBI Taxonomy" id="54550"/>
    <lineage>
        <taxon>Eukaryota</taxon>
        <taxon>Fungi</taxon>
        <taxon>Dikarya</taxon>
        <taxon>Ascomycota</taxon>
        <taxon>Saccharomycotina</taxon>
        <taxon>Lipomycetes</taxon>
        <taxon>Lipomycetales</taxon>
        <taxon>Lipomycetaceae</taxon>
        <taxon>Myxozyma</taxon>
    </lineage>
</organism>
<dbReference type="InterPro" id="IPR020846">
    <property type="entry name" value="MFS_dom"/>
</dbReference>
<sequence>MPFGIIEPPSDSPVPGTVHLYDGLSFNSNLELGSAPISQSRLKRDGDIILVPQPSDSINDPLNWSTRKKDLVLTVLCLASIMSAVVSPLIASVSTALVVYFRKGFGAIALLTGWYLFSGAIVSLFITAIAVKYGKRFPYLLACVILVASSAWAGAATSYKSFLWSRILQGASLAPFEVLVNTSIGDLYFVHQRGYRLAIANLCLFGSTFLAPIIAGHIADKMGWHWLFWFVLIFSSITLILVFFFLPEHVYKRDHVFDTDIEGERDLIDRVAATTTPPPDPNDEEKPEGVTDSTEHPETYLHSLRLFSGSKTDRPLWKIFLRPFVLIFHPGVIFAALTQAPLIAWTVTIGVVLAAIFLGPPLWYTEVNVGNMYTGALIGSLIGFVIAGALSDYLAKLLSRRNNNVYEPEFRVLLVIPQFVCGVVGIWGFGATANNLYKYSKYLPPFFFGVETCGMIIGAVASGAYITDAHRDIQVEAFVVLVLVKNFVSFALTDRAYEWLVKAGVMHCFVVAGSIQCAVSVLTILYYFVGKYCRYWAHRHSLLRALKLD</sequence>
<feature type="transmembrane region" description="Helical" evidence="6">
    <location>
        <begin position="343"/>
        <end position="364"/>
    </location>
</feature>